<dbReference type="Proteomes" id="UP000319103">
    <property type="component" value="Unassembled WGS sequence"/>
</dbReference>
<feature type="compositionally biased region" description="Low complexity" evidence="1">
    <location>
        <begin position="8"/>
        <end position="18"/>
    </location>
</feature>
<dbReference type="AlphaFoldDB" id="A0A540W0T0"/>
<dbReference type="OrthoDB" id="4751997at2"/>
<evidence type="ECO:0000256" key="1">
    <source>
        <dbReference type="SAM" id="MobiDB-lite"/>
    </source>
</evidence>
<reference evidence="2 3" key="1">
    <citation type="submission" date="2019-06" db="EMBL/GenBank/DDBJ databases">
        <title>Description of Kitasatospora acidophila sp. nov. isolated from pine grove soil, and reclassification of Streptomyces novaecaesareae to Kitasatospora novaeceasareae comb. nov.</title>
        <authorList>
            <person name="Kim M.J."/>
        </authorList>
    </citation>
    <scope>NUCLEOTIDE SEQUENCE [LARGE SCALE GENOMIC DNA]</scope>
    <source>
        <strain evidence="2 3">MMS16-CNU292</strain>
    </source>
</reference>
<feature type="compositionally biased region" description="Low complexity" evidence="1">
    <location>
        <begin position="116"/>
        <end position="155"/>
    </location>
</feature>
<proteinExistence type="predicted"/>
<name>A0A540W0T0_9ACTN</name>
<dbReference type="EMBL" id="VIGB01000003">
    <property type="protein sequence ID" value="TQF02557.1"/>
    <property type="molecule type" value="Genomic_DNA"/>
</dbReference>
<evidence type="ECO:0000313" key="3">
    <source>
        <dbReference type="Proteomes" id="UP000319103"/>
    </source>
</evidence>
<comment type="caution">
    <text evidence="2">The sequence shown here is derived from an EMBL/GenBank/DDBJ whole genome shotgun (WGS) entry which is preliminary data.</text>
</comment>
<accession>A0A540W0T0</accession>
<sequence length="202" mass="20075">MPKTLSVPPGWGQQQPPGASRRTKRKILAGTGIATLVLFVGIGATHPSNTTSTKAAPAAATAQGSASAAPSAAPATSAPAAQAPVPAAPSRSAAPTHSAAPATPSHEPSPTPPPAQAAQPAQQAQPTEQAQPTLPTQAPEAPATTDAPAPAPAQAGIIMSPTGHYYRAGEFCPDADAGKSTVDAHGTTIYCGLVSGRNHWHY</sequence>
<keyword evidence="3" id="KW-1185">Reference proteome</keyword>
<dbReference type="RefSeq" id="WP_141633249.1">
    <property type="nucleotide sequence ID" value="NZ_VIGB01000003.1"/>
</dbReference>
<feature type="region of interest" description="Disordered" evidence="1">
    <location>
        <begin position="1"/>
        <end position="26"/>
    </location>
</feature>
<feature type="compositionally biased region" description="Low complexity" evidence="1">
    <location>
        <begin position="47"/>
        <end position="106"/>
    </location>
</feature>
<protein>
    <submittedName>
        <fullName evidence="2">Uncharacterized protein</fullName>
    </submittedName>
</protein>
<organism evidence="2 3">
    <name type="scientific">Kitasatospora acidiphila</name>
    <dbReference type="NCBI Taxonomy" id="2567942"/>
    <lineage>
        <taxon>Bacteria</taxon>
        <taxon>Bacillati</taxon>
        <taxon>Actinomycetota</taxon>
        <taxon>Actinomycetes</taxon>
        <taxon>Kitasatosporales</taxon>
        <taxon>Streptomycetaceae</taxon>
        <taxon>Kitasatospora</taxon>
    </lineage>
</organism>
<evidence type="ECO:0000313" key="2">
    <source>
        <dbReference type="EMBL" id="TQF02557.1"/>
    </source>
</evidence>
<feature type="region of interest" description="Disordered" evidence="1">
    <location>
        <begin position="44"/>
        <end position="156"/>
    </location>
</feature>
<gene>
    <name evidence="2" type="ORF">E6W39_10140</name>
</gene>